<dbReference type="GO" id="GO:0005737">
    <property type="term" value="C:cytoplasm"/>
    <property type="evidence" value="ECO:0007669"/>
    <property type="project" value="TreeGrafter"/>
</dbReference>
<evidence type="ECO:0000256" key="9">
    <source>
        <dbReference type="ARBA" id="ARBA00047493"/>
    </source>
</evidence>
<proteinExistence type="inferred from homology"/>
<dbReference type="PANTHER" id="PTHR11136">
    <property type="entry name" value="FOLYLPOLYGLUTAMATE SYNTHASE-RELATED"/>
    <property type="match status" value="1"/>
</dbReference>
<dbReference type="PANTHER" id="PTHR11136:SF0">
    <property type="entry name" value="DIHYDROFOLATE SYNTHETASE-RELATED"/>
    <property type="match status" value="1"/>
</dbReference>
<keyword evidence="3 10" id="KW-0436">Ligase</keyword>
<evidence type="ECO:0000259" key="11">
    <source>
        <dbReference type="Pfam" id="PF02875"/>
    </source>
</evidence>
<comment type="caution">
    <text evidence="13">The sequence shown here is derived from an EMBL/GenBank/DDBJ whole genome shotgun (WGS) entry which is preliminary data.</text>
</comment>
<dbReference type="PIRSF" id="PIRSF001563">
    <property type="entry name" value="Folylpolyglu_synth"/>
    <property type="match status" value="1"/>
</dbReference>
<dbReference type="FunCoup" id="A0A397RTC6">
    <property type="interactions" value="363"/>
</dbReference>
<evidence type="ECO:0000313" key="13">
    <source>
        <dbReference type="EMBL" id="RIA75669.1"/>
    </source>
</evidence>
<dbReference type="Pfam" id="PF02875">
    <property type="entry name" value="Mur_ligase_C"/>
    <property type="match status" value="1"/>
</dbReference>
<reference evidence="13 14" key="1">
    <citation type="submission" date="2018-08" db="EMBL/GenBank/DDBJ databases">
        <title>Genomic Encyclopedia of Archaeal and Bacterial Type Strains, Phase II (KMG-II): from individual species to whole genera.</title>
        <authorList>
            <person name="Goeker M."/>
        </authorList>
    </citation>
    <scope>NUCLEOTIDE SEQUENCE [LARGE SCALE GENOMIC DNA]</scope>
    <source>
        <strain evidence="13 14">ATCC 27112</strain>
    </source>
</reference>
<dbReference type="GO" id="GO:0046872">
    <property type="term" value="F:metal ion binding"/>
    <property type="evidence" value="ECO:0007669"/>
    <property type="project" value="UniProtKB-KW"/>
</dbReference>
<keyword evidence="14" id="KW-1185">Reference proteome</keyword>
<dbReference type="EMBL" id="QXEV01000013">
    <property type="protein sequence ID" value="RIA75669.1"/>
    <property type="molecule type" value="Genomic_DNA"/>
</dbReference>
<dbReference type="GO" id="GO:0005524">
    <property type="term" value="F:ATP binding"/>
    <property type="evidence" value="ECO:0007669"/>
    <property type="project" value="UniProtKB-KW"/>
</dbReference>
<evidence type="ECO:0000256" key="10">
    <source>
        <dbReference type="PIRNR" id="PIRNR001563"/>
    </source>
</evidence>
<keyword evidence="4" id="KW-0479">Metal-binding</keyword>
<evidence type="ECO:0000256" key="3">
    <source>
        <dbReference type="ARBA" id="ARBA00022598"/>
    </source>
</evidence>
<dbReference type="PROSITE" id="PS01011">
    <property type="entry name" value="FOLYLPOLYGLU_SYNT_1"/>
    <property type="match status" value="1"/>
</dbReference>
<dbReference type="AlphaFoldDB" id="A0A397RTC6"/>
<dbReference type="GO" id="GO:0008841">
    <property type="term" value="F:dihydrofolate synthase activity"/>
    <property type="evidence" value="ECO:0007669"/>
    <property type="project" value="TreeGrafter"/>
</dbReference>
<dbReference type="InterPro" id="IPR018109">
    <property type="entry name" value="Folylpolyglutamate_synth_CS"/>
</dbReference>
<evidence type="ECO:0000256" key="2">
    <source>
        <dbReference type="ARBA" id="ARBA00013025"/>
    </source>
</evidence>
<keyword evidence="7" id="KW-0460">Magnesium</keyword>
<comment type="similarity">
    <text evidence="1 10">Belongs to the folylpolyglutamate synthase family.</text>
</comment>
<dbReference type="InParanoid" id="A0A397RTC6"/>
<gene>
    <name evidence="13" type="ORF">EI71_01237</name>
</gene>
<dbReference type="Gene3D" id="3.90.190.20">
    <property type="entry name" value="Mur ligase, C-terminal domain"/>
    <property type="match status" value="1"/>
</dbReference>
<evidence type="ECO:0000313" key="14">
    <source>
        <dbReference type="Proteomes" id="UP000266506"/>
    </source>
</evidence>
<dbReference type="InterPro" id="IPR036615">
    <property type="entry name" value="Mur_ligase_C_dom_sf"/>
</dbReference>
<feature type="domain" description="Mur ligase central" evidence="12">
    <location>
        <begin position="49"/>
        <end position="266"/>
    </location>
</feature>
<evidence type="ECO:0000256" key="8">
    <source>
        <dbReference type="ARBA" id="ARBA00030592"/>
    </source>
</evidence>
<protein>
    <recommendedName>
        <fullName evidence="2">tetrahydrofolate synthase</fullName>
        <ecNumber evidence="2">6.3.2.17</ecNumber>
    </recommendedName>
    <alternativeName>
        <fullName evidence="8">Tetrahydrofolylpolyglutamate synthase</fullName>
    </alternativeName>
</protein>
<dbReference type="Gene3D" id="3.40.1190.10">
    <property type="entry name" value="Mur-like, catalytic domain"/>
    <property type="match status" value="1"/>
</dbReference>
<evidence type="ECO:0000256" key="5">
    <source>
        <dbReference type="ARBA" id="ARBA00022741"/>
    </source>
</evidence>
<sequence>MPKMFTTIDEVYSWLFNQRKAQKRENLDRIKQASKMLGLDKPNYKIIHVAGTNGKGSTAVMIQKMLALTGKHVGLFVSPYVISFNERIEINDRYISNAEIMHYGNILYDFSKKYEEEYKDIIPFFELTLLMALMYYKDRNIDILVMEAGLGGLLDATNFLDKDLAIITNIGYDHMAQLGNTLEEIAYHKLGIAKENGTLLTAVDQSLIPYFKSYLDKINCKMIYVNPFIKDIKSSSVTTFTYKDNTYSVSLRGDYQAYNASLAIEAVKFIDKDYPKDFIDFALSKIFWPGRMEVVSDNPKIIIDGGHNIHAIKASTNALEKLKGKNKVKVLFTALYDKDYKAMISSLNHIASYYYFCGLDDLRATDPKEFIKYTMVPYDISRDFTEALDKAIPNLKSDEILFITGSLHFISQVREKYFNK</sequence>
<dbReference type="InterPro" id="IPR001645">
    <property type="entry name" value="Folylpolyglutamate_synth"/>
</dbReference>
<dbReference type="EC" id="6.3.2.17" evidence="2"/>
<dbReference type="OrthoDB" id="9809356at2"/>
<evidence type="ECO:0000256" key="6">
    <source>
        <dbReference type="ARBA" id="ARBA00022840"/>
    </source>
</evidence>
<keyword evidence="5 10" id="KW-0547">Nucleotide-binding</keyword>
<organism evidence="13 14">
    <name type="scientific">Anaeroplasma bactoclasticum</name>
    <dbReference type="NCBI Taxonomy" id="2088"/>
    <lineage>
        <taxon>Bacteria</taxon>
        <taxon>Bacillati</taxon>
        <taxon>Mycoplasmatota</taxon>
        <taxon>Mollicutes</taxon>
        <taxon>Anaeroplasmatales</taxon>
        <taxon>Anaeroplasmataceae</taxon>
        <taxon>Anaeroplasma</taxon>
    </lineage>
</organism>
<dbReference type="Proteomes" id="UP000266506">
    <property type="component" value="Unassembled WGS sequence"/>
</dbReference>
<keyword evidence="6 10" id="KW-0067">ATP-binding</keyword>
<dbReference type="RefSeq" id="WP_119016367.1">
    <property type="nucleotide sequence ID" value="NZ_QXEV01000013.1"/>
</dbReference>
<name>A0A397RTC6_9MOLU</name>
<feature type="domain" description="Mur ligase C-terminal" evidence="11">
    <location>
        <begin position="290"/>
        <end position="406"/>
    </location>
</feature>
<dbReference type="InterPro" id="IPR013221">
    <property type="entry name" value="Mur_ligase_cen"/>
</dbReference>
<comment type="catalytic activity">
    <reaction evidence="9">
        <text>(6S)-5,6,7,8-tetrahydrofolyl-(gamma-L-Glu)(n) + L-glutamate + ATP = (6S)-5,6,7,8-tetrahydrofolyl-(gamma-L-Glu)(n+1) + ADP + phosphate + H(+)</text>
        <dbReference type="Rhea" id="RHEA:10580"/>
        <dbReference type="Rhea" id="RHEA-COMP:14738"/>
        <dbReference type="Rhea" id="RHEA-COMP:14740"/>
        <dbReference type="ChEBI" id="CHEBI:15378"/>
        <dbReference type="ChEBI" id="CHEBI:29985"/>
        <dbReference type="ChEBI" id="CHEBI:30616"/>
        <dbReference type="ChEBI" id="CHEBI:43474"/>
        <dbReference type="ChEBI" id="CHEBI:141005"/>
        <dbReference type="ChEBI" id="CHEBI:456216"/>
        <dbReference type="EC" id="6.3.2.17"/>
    </reaction>
</comment>
<evidence type="ECO:0000256" key="4">
    <source>
        <dbReference type="ARBA" id="ARBA00022723"/>
    </source>
</evidence>
<dbReference type="Pfam" id="PF08245">
    <property type="entry name" value="Mur_ligase_M"/>
    <property type="match status" value="1"/>
</dbReference>
<evidence type="ECO:0000259" key="12">
    <source>
        <dbReference type="Pfam" id="PF08245"/>
    </source>
</evidence>
<evidence type="ECO:0000256" key="1">
    <source>
        <dbReference type="ARBA" id="ARBA00008276"/>
    </source>
</evidence>
<dbReference type="SUPFAM" id="SSF53244">
    <property type="entry name" value="MurD-like peptide ligases, peptide-binding domain"/>
    <property type="match status" value="1"/>
</dbReference>
<dbReference type="NCBIfam" id="TIGR01499">
    <property type="entry name" value="folC"/>
    <property type="match status" value="1"/>
</dbReference>
<dbReference type="InterPro" id="IPR004101">
    <property type="entry name" value="Mur_ligase_C"/>
</dbReference>
<accession>A0A397RTC6</accession>
<dbReference type="InterPro" id="IPR036565">
    <property type="entry name" value="Mur-like_cat_sf"/>
</dbReference>
<dbReference type="SUPFAM" id="SSF53623">
    <property type="entry name" value="MurD-like peptide ligases, catalytic domain"/>
    <property type="match status" value="1"/>
</dbReference>
<evidence type="ECO:0000256" key="7">
    <source>
        <dbReference type="ARBA" id="ARBA00022842"/>
    </source>
</evidence>
<dbReference type="GO" id="GO:0004326">
    <property type="term" value="F:tetrahydrofolylpolyglutamate synthase activity"/>
    <property type="evidence" value="ECO:0007669"/>
    <property type="project" value="UniProtKB-EC"/>
</dbReference>